<feature type="transmembrane region" description="Helical" evidence="6">
    <location>
        <begin position="6"/>
        <end position="25"/>
    </location>
</feature>
<dbReference type="PANTHER" id="PTHR30474:SF3">
    <property type="entry name" value="PEPTIDOGLYCAN GLYCOSYLTRANSFERASE RODA"/>
    <property type="match status" value="1"/>
</dbReference>
<dbReference type="RefSeq" id="WP_183859613.1">
    <property type="nucleotide sequence ID" value="NZ_JACHFH010000006.1"/>
</dbReference>
<protein>
    <submittedName>
        <fullName evidence="7">Cell division protein FtsW (Lipid II flippase)</fullName>
    </submittedName>
</protein>
<reference evidence="7 8" key="1">
    <citation type="submission" date="2020-08" db="EMBL/GenBank/DDBJ databases">
        <title>Genomic Encyclopedia of Type Strains, Phase IV (KMG-IV): sequencing the most valuable type-strain genomes for metagenomic binning, comparative biology and taxonomic classification.</title>
        <authorList>
            <person name="Goeker M."/>
        </authorList>
    </citation>
    <scope>NUCLEOTIDE SEQUENCE [LARGE SCALE GENOMIC DNA]</scope>
    <source>
        <strain evidence="7 8">DSM 24661</strain>
    </source>
</reference>
<dbReference type="InterPro" id="IPR001182">
    <property type="entry name" value="FtsW/RodA"/>
</dbReference>
<keyword evidence="8" id="KW-1185">Reference proteome</keyword>
<comment type="subcellular location">
    <subcellularLocation>
        <location evidence="1">Membrane</location>
        <topology evidence="1">Multi-pass membrane protein</topology>
    </subcellularLocation>
</comment>
<evidence type="ECO:0000256" key="2">
    <source>
        <dbReference type="ARBA" id="ARBA00022692"/>
    </source>
</evidence>
<keyword evidence="7" id="KW-0131">Cell cycle</keyword>
<feature type="transmembrane region" description="Helical" evidence="6">
    <location>
        <begin position="63"/>
        <end position="81"/>
    </location>
</feature>
<feature type="transmembrane region" description="Helical" evidence="6">
    <location>
        <begin position="193"/>
        <end position="211"/>
    </location>
</feature>
<keyword evidence="4 6" id="KW-1133">Transmembrane helix</keyword>
<feature type="transmembrane region" description="Helical" evidence="6">
    <location>
        <begin position="389"/>
        <end position="412"/>
    </location>
</feature>
<dbReference type="GO" id="GO:0015648">
    <property type="term" value="F:lipid-linked peptidoglycan transporter activity"/>
    <property type="evidence" value="ECO:0007669"/>
    <property type="project" value="TreeGrafter"/>
</dbReference>
<dbReference type="GO" id="GO:0051301">
    <property type="term" value="P:cell division"/>
    <property type="evidence" value="ECO:0007669"/>
    <property type="project" value="UniProtKB-KW"/>
</dbReference>
<feature type="transmembrane region" description="Helical" evidence="6">
    <location>
        <begin position="117"/>
        <end position="137"/>
    </location>
</feature>
<feature type="transmembrane region" description="Helical" evidence="6">
    <location>
        <begin position="323"/>
        <end position="342"/>
    </location>
</feature>
<name>A0A840UES9_9FIRM</name>
<feature type="transmembrane region" description="Helical" evidence="6">
    <location>
        <begin position="354"/>
        <end position="377"/>
    </location>
</feature>
<sequence length="418" mass="46814">MGHLKKNVLLMPSYMLIIGTLIAYLQKKTAVVTSDIIFIVAASFLFFLIPWGIKKYNKNIDEYILSLVIFLCSMSLIMLLRLKVSLFKPQMEWIGLGLVLMLLTIVFSAQLLKLLEYPYLLGLASILIIFLVVVFGTEIGGNRNWIIMGPFQVQPSEYAKLLVLGFLTAYLQENKNLLNLPNRKWGFLYLPPLRFLAPLIMIWSMALLMFVYQRDLGSALLFFGMAVMMTYVATSNKSYMFLAAVFFILSGFASYMAFGHVRVRFDIWLNPWADPMGKAYQIVQSLFALGYGGLFGAGYWHGFPDMIPAVQTDFIFSAIGEEFGLLGVLSVITAYLLIFFRAMKISFSCSDEKYKLLSFGLSATMLLQAFIILAGVTKLLPLTGITLPFISYGGSSMTASFITIGLLLAIGAKEKNRA</sequence>
<organism evidence="7 8">
    <name type="scientific">Pectinatus brassicae</name>
    <dbReference type="NCBI Taxonomy" id="862415"/>
    <lineage>
        <taxon>Bacteria</taxon>
        <taxon>Bacillati</taxon>
        <taxon>Bacillota</taxon>
        <taxon>Negativicutes</taxon>
        <taxon>Selenomonadales</taxon>
        <taxon>Selenomonadaceae</taxon>
        <taxon>Pectinatus</taxon>
    </lineage>
</organism>
<dbReference type="PANTHER" id="PTHR30474">
    <property type="entry name" value="CELL CYCLE PROTEIN"/>
    <property type="match status" value="1"/>
</dbReference>
<evidence type="ECO:0000256" key="6">
    <source>
        <dbReference type="SAM" id="Phobius"/>
    </source>
</evidence>
<proteinExistence type="predicted"/>
<dbReference type="EMBL" id="JACHFH010000006">
    <property type="protein sequence ID" value="MBB5335529.1"/>
    <property type="molecule type" value="Genomic_DNA"/>
</dbReference>
<comment type="caution">
    <text evidence="7">The sequence shown here is derived from an EMBL/GenBank/DDBJ whole genome shotgun (WGS) entry which is preliminary data.</text>
</comment>
<keyword evidence="2 6" id="KW-0812">Transmembrane</keyword>
<keyword evidence="7" id="KW-0132">Cell division</keyword>
<dbReference type="GO" id="GO:0032153">
    <property type="term" value="C:cell division site"/>
    <property type="evidence" value="ECO:0007669"/>
    <property type="project" value="TreeGrafter"/>
</dbReference>
<feature type="transmembrane region" description="Helical" evidence="6">
    <location>
        <begin position="216"/>
        <end position="233"/>
    </location>
</feature>
<accession>A0A840UES9</accession>
<gene>
    <name evidence="7" type="ORF">HNR32_000656</name>
</gene>
<dbReference type="Proteomes" id="UP000559117">
    <property type="component" value="Unassembled WGS sequence"/>
</dbReference>
<evidence type="ECO:0000256" key="1">
    <source>
        <dbReference type="ARBA" id="ARBA00004141"/>
    </source>
</evidence>
<evidence type="ECO:0000256" key="4">
    <source>
        <dbReference type="ARBA" id="ARBA00022989"/>
    </source>
</evidence>
<dbReference type="GO" id="GO:0005886">
    <property type="term" value="C:plasma membrane"/>
    <property type="evidence" value="ECO:0007669"/>
    <property type="project" value="TreeGrafter"/>
</dbReference>
<dbReference type="AlphaFoldDB" id="A0A840UES9"/>
<keyword evidence="5 6" id="KW-0472">Membrane</keyword>
<keyword evidence="3" id="KW-0133">Cell shape</keyword>
<dbReference type="GO" id="GO:0008360">
    <property type="term" value="P:regulation of cell shape"/>
    <property type="evidence" value="ECO:0007669"/>
    <property type="project" value="UniProtKB-KW"/>
</dbReference>
<feature type="transmembrane region" description="Helical" evidence="6">
    <location>
        <begin position="93"/>
        <end position="111"/>
    </location>
</feature>
<feature type="transmembrane region" description="Helical" evidence="6">
    <location>
        <begin position="279"/>
        <end position="303"/>
    </location>
</feature>
<dbReference type="Pfam" id="PF01098">
    <property type="entry name" value="FTSW_RODA_SPOVE"/>
    <property type="match status" value="1"/>
</dbReference>
<evidence type="ECO:0000313" key="7">
    <source>
        <dbReference type="EMBL" id="MBB5335529.1"/>
    </source>
</evidence>
<feature type="transmembrane region" description="Helical" evidence="6">
    <location>
        <begin position="239"/>
        <end position="258"/>
    </location>
</feature>
<feature type="transmembrane region" description="Helical" evidence="6">
    <location>
        <begin position="32"/>
        <end position="51"/>
    </location>
</feature>
<evidence type="ECO:0000313" key="8">
    <source>
        <dbReference type="Proteomes" id="UP000559117"/>
    </source>
</evidence>
<evidence type="ECO:0000256" key="3">
    <source>
        <dbReference type="ARBA" id="ARBA00022960"/>
    </source>
</evidence>
<evidence type="ECO:0000256" key="5">
    <source>
        <dbReference type="ARBA" id="ARBA00023136"/>
    </source>
</evidence>